<dbReference type="AlphaFoldDB" id="A0A2A7MC23"/>
<dbReference type="SUPFAM" id="SSF46785">
    <property type="entry name" value="Winged helix' DNA-binding domain"/>
    <property type="match status" value="1"/>
</dbReference>
<evidence type="ECO:0000313" key="5">
    <source>
        <dbReference type="Proteomes" id="UP000220840"/>
    </source>
</evidence>
<gene>
    <name evidence="4" type="ORF">CQ394_19615</name>
</gene>
<dbReference type="SUPFAM" id="SSF53067">
    <property type="entry name" value="Actin-like ATPase domain"/>
    <property type="match status" value="1"/>
</dbReference>
<dbReference type="EMBL" id="PDCJ01000005">
    <property type="protein sequence ID" value="PEG29130.1"/>
    <property type="molecule type" value="Genomic_DNA"/>
</dbReference>
<keyword evidence="5" id="KW-1185">Reference proteome</keyword>
<dbReference type="Gene3D" id="1.10.10.10">
    <property type="entry name" value="Winged helix-like DNA-binding domain superfamily/Winged helix DNA-binding domain"/>
    <property type="match status" value="1"/>
</dbReference>
<dbReference type="Gene3D" id="3.30.420.40">
    <property type="match status" value="2"/>
</dbReference>
<dbReference type="STRING" id="137838.GCA_001458595_00321"/>
<evidence type="ECO:0000256" key="2">
    <source>
        <dbReference type="ARBA" id="ARBA00006479"/>
    </source>
</evidence>
<dbReference type="PANTHER" id="PTHR18964">
    <property type="entry name" value="ROK (REPRESSOR, ORF, KINASE) FAMILY"/>
    <property type="match status" value="1"/>
</dbReference>
<dbReference type="RefSeq" id="WP_058293315.1">
    <property type="nucleotide sequence ID" value="NZ_CAMRXG010000014.1"/>
</dbReference>
<dbReference type="InterPro" id="IPR043129">
    <property type="entry name" value="ATPase_NBD"/>
</dbReference>
<name>A0A2A7MC23_9CLOT</name>
<keyword evidence="3" id="KW-0119">Carbohydrate metabolism</keyword>
<comment type="function">
    <text evidence="1">Transcriptional repressor of xylose-utilizing enzymes.</text>
</comment>
<organism evidence="4 5">
    <name type="scientific">Clostridium neonatale</name>
    <dbReference type="NCBI Taxonomy" id="137838"/>
    <lineage>
        <taxon>Bacteria</taxon>
        <taxon>Bacillati</taxon>
        <taxon>Bacillota</taxon>
        <taxon>Clostridia</taxon>
        <taxon>Eubacteriales</taxon>
        <taxon>Clostridiaceae</taxon>
        <taxon>Clostridium</taxon>
    </lineage>
</organism>
<proteinExistence type="inferred from homology"/>
<dbReference type="Pfam" id="PF13412">
    <property type="entry name" value="HTH_24"/>
    <property type="match status" value="1"/>
</dbReference>
<dbReference type="Proteomes" id="UP000220840">
    <property type="component" value="Unassembled WGS sequence"/>
</dbReference>
<evidence type="ECO:0000313" key="4">
    <source>
        <dbReference type="EMBL" id="PEG29130.1"/>
    </source>
</evidence>
<comment type="caution">
    <text evidence="4">The sequence shown here is derived from an EMBL/GenBank/DDBJ whole genome shotgun (WGS) entry which is preliminary data.</text>
</comment>
<dbReference type="PANTHER" id="PTHR18964:SF149">
    <property type="entry name" value="BIFUNCTIONAL UDP-N-ACETYLGLUCOSAMINE 2-EPIMERASE_N-ACETYLMANNOSAMINE KINASE"/>
    <property type="match status" value="1"/>
</dbReference>
<dbReference type="Pfam" id="PF00480">
    <property type="entry name" value="ROK"/>
    <property type="match status" value="1"/>
</dbReference>
<dbReference type="InterPro" id="IPR036390">
    <property type="entry name" value="WH_DNA-bd_sf"/>
</dbReference>
<sequence>MYNKKNLDAFNLNMSTVLEFIYRNPQTSRIEIAHSTGITPATITSIVGELLDKNLIIETGAEVQGALGSGRKRKVLILNPSAGFFLGIEFNMKGLFLSVTDACGNVVYNLKKELNDFNVTHINQLIIDMINTACETLDTSKLIGAGIAIPGHFDSINKSIISNNKMWKDFSLSKINKNFNFPIIAENNIECMALGEYLFNPLKTPEKFLFLHVGHGLFCSFFNSNHIGFKSNFYLGEIGHTVVDINGPKCECGKNGCLQTYISESWLIKNAKYLFENSTNTVLHSLVETSDEINIKTIIDAYKLNDPYFKERIVLGIKLLGTSIANTLIMQDADKIYLNSELFTNDEFRTFILEIIENQLMFIPTKRNVDIEIENFNYNRGATGACALACLSFVIKNTGYLQE</sequence>
<comment type="similarity">
    <text evidence="2">Belongs to the ROK (NagC/XylR) family.</text>
</comment>
<reference evidence="4 5" key="1">
    <citation type="submission" date="2017-10" db="EMBL/GenBank/DDBJ databases">
        <title>Effective Description of Clostridium neonatale sp. nov. linked to necrotizing enterocolitis in neonates and a clarification of species assignable to the genus Clostridium (Prazmowski 1880) emend. Lawson and Rainey 2016.</title>
        <authorList>
            <person name="Bernard K."/>
            <person name="Burdz T."/>
            <person name="Wiebe D."/>
            <person name="Balcewich B."/>
            <person name="Alfa M."/>
            <person name="Bernier A.-M."/>
        </authorList>
    </citation>
    <scope>NUCLEOTIDE SEQUENCE [LARGE SCALE GENOMIC DNA]</scope>
    <source>
        <strain evidence="4 5">LCDC99A005</strain>
    </source>
</reference>
<dbReference type="GO" id="GO:0042732">
    <property type="term" value="P:D-xylose metabolic process"/>
    <property type="evidence" value="ECO:0007669"/>
    <property type="project" value="UniProtKB-KW"/>
</dbReference>
<protein>
    <submittedName>
        <fullName evidence="4">ROK family transcriptional regulator</fullName>
    </submittedName>
</protein>
<evidence type="ECO:0000256" key="3">
    <source>
        <dbReference type="ARBA" id="ARBA00022629"/>
    </source>
</evidence>
<accession>A0A2A7MC23</accession>
<dbReference type="OrthoDB" id="9796533at2"/>
<keyword evidence="3" id="KW-0859">Xylose metabolism</keyword>
<evidence type="ECO:0000256" key="1">
    <source>
        <dbReference type="ARBA" id="ARBA00002486"/>
    </source>
</evidence>
<dbReference type="InterPro" id="IPR036388">
    <property type="entry name" value="WH-like_DNA-bd_sf"/>
</dbReference>
<dbReference type="InterPro" id="IPR000600">
    <property type="entry name" value="ROK"/>
</dbReference>